<reference evidence="1 2" key="1">
    <citation type="submission" date="2021-06" db="EMBL/GenBank/DDBJ databases">
        <authorList>
            <person name="Palmer J.M."/>
        </authorList>
    </citation>
    <scope>NUCLEOTIDE SEQUENCE [LARGE SCALE GENOMIC DNA]</scope>
    <source>
        <strain evidence="1 2">CL_MEX2019</strain>
        <tissue evidence="1">Muscle</tissue>
    </source>
</reference>
<comment type="caution">
    <text evidence="1">The sequence shown here is derived from an EMBL/GenBank/DDBJ whole genome shotgun (WGS) entry which is preliminary data.</text>
</comment>
<evidence type="ECO:0000313" key="2">
    <source>
        <dbReference type="Proteomes" id="UP001352852"/>
    </source>
</evidence>
<keyword evidence="2" id="KW-1185">Reference proteome</keyword>
<gene>
    <name evidence="1" type="ORF">CHARACLAT_013943</name>
</gene>
<evidence type="ECO:0000313" key="1">
    <source>
        <dbReference type="EMBL" id="MED6274194.1"/>
    </source>
</evidence>
<sequence>MSGERYNDGAWHCLCAERRPTGLDLSIDNVAVIQKQVLHVMLQEDNFEGWIADIYARRNENALRLPSYED</sequence>
<organism evidence="1 2">
    <name type="scientific">Characodon lateralis</name>
    <dbReference type="NCBI Taxonomy" id="208331"/>
    <lineage>
        <taxon>Eukaryota</taxon>
        <taxon>Metazoa</taxon>
        <taxon>Chordata</taxon>
        <taxon>Craniata</taxon>
        <taxon>Vertebrata</taxon>
        <taxon>Euteleostomi</taxon>
        <taxon>Actinopterygii</taxon>
        <taxon>Neopterygii</taxon>
        <taxon>Teleostei</taxon>
        <taxon>Neoteleostei</taxon>
        <taxon>Acanthomorphata</taxon>
        <taxon>Ovalentaria</taxon>
        <taxon>Atherinomorphae</taxon>
        <taxon>Cyprinodontiformes</taxon>
        <taxon>Goodeidae</taxon>
        <taxon>Characodon</taxon>
    </lineage>
</organism>
<dbReference type="EMBL" id="JAHUTJ010025617">
    <property type="protein sequence ID" value="MED6274194.1"/>
    <property type="molecule type" value="Genomic_DNA"/>
</dbReference>
<proteinExistence type="predicted"/>
<protein>
    <submittedName>
        <fullName evidence="1">Uncharacterized protein</fullName>
    </submittedName>
</protein>
<dbReference type="Proteomes" id="UP001352852">
    <property type="component" value="Unassembled WGS sequence"/>
</dbReference>
<dbReference type="Gene3D" id="2.60.120.200">
    <property type="match status" value="1"/>
</dbReference>
<accession>A0ABU7DKB1</accession>
<name>A0ABU7DKB1_9TELE</name>